<dbReference type="Pfam" id="PF20209">
    <property type="entry name" value="DUF6570"/>
    <property type="match status" value="1"/>
</dbReference>
<dbReference type="EMBL" id="KV419406">
    <property type="protein sequence ID" value="KZS93688.1"/>
    <property type="molecule type" value="Genomic_DNA"/>
</dbReference>
<evidence type="ECO:0000313" key="4">
    <source>
        <dbReference type="Proteomes" id="UP000076722"/>
    </source>
</evidence>
<gene>
    <name evidence="3" type="ORF">SISNIDRAFT_474240</name>
</gene>
<protein>
    <recommendedName>
        <fullName evidence="2">DUF6570 domain-containing protein</fullName>
    </recommendedName>
</protein>
<sequence>MLDQRGIHQQDGNSVLTICGDCDDSLHKKQVPKFSLRNNLYRGTLPVDLQDLTWIEEKVCAIYRTTAVVTKLHYVDSPENPYVLRGNTCAFDTNFVSTATVLPRTPADVLGTLSVVFVGPHEIKLTKLGTIFRVRKAKICRFLNWLRANNPLYKDIPIDEATLALFPDDGVLPDLESPTQQLKQPKPTIVPTVPISS</sequence>
<dbReference type="OrthoDB" id="3257061at2759"/>
<feature type="region of interest" description="Disordered" evidence="1">
    <location>
        <begin position="176"/>
        <end position="197"/>
    </location>
</feature>
<proteinExistence type="predicted"/>
<dbReference type="InterPro" id="IPR046700">
    <property type="entry name" value="DUF6570"/>
</dbReference>
<evidence type="ECO:0000256" key="1">
    <source>
        <dbReference type="SAM" id="MobiDB-lite"/>
    </source>
</evidence>
<keyword evidence="4" id="KW-1185">Reference proteome</keyword>
<dbReference type="Proteomes" id="UP000076722">
    <property type="component" value="Unassembled WGS sequence"/>
</dbReference>
<feature type="domain" description="DUF6570" evidence="2">
    <location>
        <begin position="28"/>
        <end position="163"/>
    </location>
</feature>
<name>A0A164V006_9AGAM</name>
<accession>A0A164V006</accession>
<evidence type="ECO:0000259" key="2">
    <source>
        <dbReference type="Pfam" id="PF20209"/>
    </source>
</evidence>
<reference evidence="3 4" key="1">
    <citation type="journal article" date="2016" name="Mol. Biol. Evol.">
        <title>Comparative Genomics of Early-Diverging Mushroom-Forming Fungi Provides Insights into the Origins of Lignocellulose Decay Capabilities.</title>
        <authorList>
            <person name="Nagy L.G."/>
            <person name="Riley R."/>
            <person name="Tritt A."/>
            <person name="Adam C."/>
            <person name="Daum C."/>
            <person name="Floudas D."/>
            <person name="Sun H."/>
            <person name="Yadav J.S."/>
            <person name="Pangilinan J."/>
            <person name="Larsson K.H."/>
            <person name="Matsuura K."/>
            <person name="Barry K."/>
            <person name="Labutti K."/>
            <person name="Kuo R."/>
            <person name="Ohm R.A."/>
            <person name="Bhattacharya S.S."/>
            <person name="Shirouzu T."/>
            <person name="Yoshinaga Y."/>
            <person name="Martin F.M."/>
            <person name="Grigoriev I.V."/>
            <person name="Hibbett D.S."/>
        </authorList>
    </citation>
    <scope>NUCLEOTIDE SEQUENCE [LARGE SCALE GENOMIC DNA]</scope>
    <source>
        <strain evidence="3 4">HHB9708</strain>
    </source>
</reference>
<dbReference type="AlphaFoldDB" id="A0A164V006"/>
<evidence type="ECO:0000313" key="3">
    <source>
        <dbReference type="EMBL" id="KZS93688.1"/>
    </source>
</evidence>
<organism evidence="3 4">
    <name type="scientific">Sistotremastrum niveocremeum HHB9708</name>
    <dbReference type="NCBI Taxonomy" id="1314777"/>
    <lineage>
        <taxon>Eukaryota</taxon>
        <taxon>Fungi</taxon>
        <taxon>Dikarya</taxon>
        <taxon>Basidiomycota</taxon>
        <taxon>Agaricomycotina</taxon>
        <taxon>Agaricomycetes</taxon>
        <taxon>Sistotremastrales</taxon>
        <taxon>Sistotremastraceae</taxon>
        <taxon>Sertulicium</taxon>
        <taxon>Sertulicium niveocremeum</taxon>
    </lineage>
</organism>
<dbReference type="STRING" id="1314777.A0A164V006"/>